<feature type="transmembrane region" description="Helical" evidence="5">
    <location>
        <begin position="247"/>
        <end position="271"/>
    </location>
</feature>
<feature type="transmembrane region" description="Helical" evidence="5">
    <location>
        <begin position="139"/>
        <end position="157"/>
    </location>
</feature>
<dbReference type="Proteomes" id="UP001054902">
    <property type="component" value="Unassembled WGS sequence"/>
</dbReference>
<dbReference type="EMBL" id="BLLK01000062">
    <property type="protein sequence ID" value="GFH58312.1"/>
    <property type="molecule type" value="Genomic_DNA"/>
</dbReference>
<feature type="transmembrane region" description="Helical" evidence="5">
    <location>
        <begin position="96"/>
        <end position="119"/>
    </location>
</feature>
<feature type="transmembrane region" description="Helical" evidence="5">
    <location>
        <begin position="203"/>
        <end position="226"/>
    </location>
</feature>
<protein>
    <recommendedName>
        <fullName evidence="8">G-protein coupled receptors family 1 profile domain-containing protein</fullName>
    </recommendedName>
</protein>
<name>A0AAD3D6D4_9STRA</name>
<dbReference type="PANTHER" id="PTHR23112:SF0">
    <property type="entry name" value="TRANSMEMBRANE PROTEIN 116"/>
    <property type="match status" value="1"/>
</dbReference>
<evidence type="ECO:0008006" key="8">
    <source>
        <dbReference type="Google" id="ProtNLM"/>
    </source>
</evidence>
<keyword evidence="7" id="KW-1185">Reference proteome</keyword>
<dbReference type="GO" id="GO:0004930">
    <property type="term" value="F:G protein-coupled receptor activity"/>
    <property type="evidence" value="ECO:0007669"/>
    <property type="project" value="TreeGrafter"/>
</dbReference>
<feature type="transmembrane region" description="Helical" evidence="5">
    <location>
        <begin position="54"/>
        <end position="76"/>
    </location>
</feature>
<evidence type="ECO:0000256" key="4">
    <source>
        <dbReference type="ARBA" id="ARBA00023136"/>
    </source>
</evidence>
<gene>
    <name evidence="6" type="ORF">CTEN210_14788</name>
</gene>
<dbReference type="GO" id="GO:0005886">
    <property type="term" value="C:plasma membrane"/>
    <property type="evidence" value="ECO:0007669"/>
    <property type="project" value="TreeGrafter"/>
</dbReference>
<comment type="subcellular location">
    <subcellularLocation>
        <location evidence="1">Membrane</location>
        <topology evidence="1">Multi-pass membrane protein</topology>
    </subcellularLocation>
</comment>
<dbReference type="SUPFAM" id="SSF81321">
    <property type="entry name" value="Family A G protein-coupled receptor-like"/>
    <property type="match status" value="1"/>
</dbReference>
<evidence type="ECO:0000256" key="2">
    <source>
        <dbReference type="ARBA" id="ARBA00022692"/>
    </source>
</evidence>
<proteinExistence type="predicted"/>
<comment type="caution">
    <text evidence="6">The sequence shown here is derived from an EMBL/GenBank/DDBJ whole genome shotgun (WGS) entry which is preliminary data.</text>
</comment>
<reference evidence="6 7" key="1">
    <citation type="journal article" date="2021" name="Sci. Rep.">
        <title>The genome of the diatom Chaetoceros tenuissimus carries an ancient integrated fragment of an extant virus.</title>
        <authorList>
            <person name="Hongo Y."/>
            <person name="Kimura K."/>
            <person name="Takaki Y."/>
            <person name="Yoshida Y."/>
            <person name="Baba S."/>
            <person name="Kobayashi G."/>
            <person name="Nagasaki K."/>
            <person name="Hano T."/>
            <person name="Tomaru Y."/>
        </authorList>
    </citation>
    <scope>NUCLEOTIDE SEQUENCE [LARGE SCALE GENOMIC DNA]</scope>
    <source>
        <strain evidence="6 7">NIES-3715</strain>
    </source>
</reference>
<feature type="transmembrane region" description="Helical" evidence="5">
    <location>
        <begin position="283"/>
        <end position="302"/>
    </location>
</feature>
<dbReference type="Gene3D" id="1.20.1070.10">
    <property type="entry name" value="Rhodopsin 7-helix transmembrane proteins"/>
    <property type="match status" value="1"/>
</dbReference>
<dbReference type="AlphaFoldDB" id="A0AAD3D6D4"/>
<evidence type="ECO:0000313" key="7">
    <source>
        <dbReference type="Proteomes" id="UP001054902"/>
    </source>
</evidence>
<sequence>MNLTSAGDEEEAFASTLAGVVIPSLTGSLSFISSTFIMITILRSRQNTQYHRILFCLSFWDAIVSFCISLSTLPMPSDVVYDYKGPSYGTTRTCEFQAFLIFLGWGYVCNSNALLNIYYLCSIRYNVTEETFRKVAEPVFAITSSALSLASPIYFLSRDAFNPTPVDTFCAVDVYPRSCLDDPSIECIHGKAEDWDETLTFYYFYPIAGIGTNFIILILSMILVVYTVCNPQEELARGISQKQKRIIAIQACMYILACFLAWVFTVVSIFVDESKTVATLKYIFTPLQGFFNLFIFIFQKLYTCTNSQKGGDLTLHETLKLCILSPSLMVDKTLVLNIDFLANFRGKKITKLSADEVKRNLRKRKNPLAMENSVTDSKEQLYDDLEAMQHSPLQIRKDDIDNRDQDECKVESIQSLNTGSSYYNYPIEQDQEYLEAADEMQGEVAKTCCREQSITSNEFPKGLTTLRCESKVTYYNSPTDLYSKERNRTEQEDLVPNENISRYCDHIMSSTGSFLSPYLDEKHSSRDLGERENDSNIVEELDDGVDSNASTIVTGVGSYSKQSKASWKSL</sequence>
<keyword evidence="4 5" id="KW-0472">Membrane</keyword>
<evidence type="ECO:0000313" key="6">
    <source>
        <dbReference type="EMBL" id="GFH58312.1"/>
    </source>
</evidence>
<evidence type="ECO:0000256" key="5">
    <source>
        <dbReference type="SAM" id="Phobius"/>
    </source>
</evidence>
<organism evidence="6 7">
    <name type="scientific">Chaetoceros tenuissimus</name>
    <dbReference type="NCBI Taxonomy" id="426638"/>
    <lineage>
        <taxon>Eukaryota</taxon>
        <taxon>Sar</taxon>
        <taxon>Stramenopiles</taxon>
        <taxon>Ochrophyta</taxon>
        <taxon>Bacillariophyta</taxon>
        <taxon>Coscinodiscophyceae</taxon>
        <taxon>Chaetocerotophycidae</taxon>
        <taxon>Chaetocerotales</taxon>
        <taxon>Chaetocerotaceae</taxon>
        <taxon>Chaetoceros</taxon>
    </lineage>
</organism>
<keyword evidence="2 5" id="KW-0812">Transmembrane</keyword>
<feature type="transmembrane region" description="Helical" evidence="5">
    <location>
        <begin position="20"/>
        <end position="42"/>
    </location>
</feature>
<accession>A0AAD3D6D4</accession>
<evidence type="ECO:0000256" key="3">
    <source>
        <dbReference type="ARBA" id="ARBA00022989"/>
    </source>
</evidence>
<keyword evidence="3 5" id="KW-1133">Transmembrane helix</keyword>
<evidence type="ECO:0000256" key="1">
    <source>
        <dbReference type="ARBA" id="ARBA00004141"/>
    </source>
</evidence>
<dbReference type="PANTHER" id="PTHR23112">
    <property type="entry name" value="G PROTEIN-COUPLED RECEPTOR 157-RELATED"/>
    <property type="match status" value="1"/>
</dbReference>
<dbReference type="GO" id="GO:0007189">
    <property type="term" value="P:adenylate cyclase-activating G protein-coupled receptor signaling pathway"/>
    <property type="evidence" value="ECO:0007669"/>
    <property type="project" value="TreeGrafter"/>
</dbReference>